<dbReference type="OrthoDB" id="3263473at2759"/>
<name>A0A4S8LC89_DENBC</name>
<proteinExistence type="predicted"/>
<evidence type="ECO:0000313" key="2">
    <source>
        <dbReference type="Proteomes" id="UP000297245"/>
    </source>
</evidence>
<evidence type="ECO:0000313" key="1">
    <source>
        <dbReference type="EMBL" id="THU86213.1"/>
    </source>
</evidence>
<dbReference type="Proteomes" id="UP000297245">
    <property type="component" value="Unassembled WGS sequence"/>
</dbReference>
<keyword evidence="2" id="KW-1185">Reference proteome</keyword>
<accession>A0A4S8LC89</accession>
<dbReference type="AlphaFoldDB" id="A0A4S8LC89"/>
<sequence length="88" mass="10602">VEWCKSRARTLRWKEEVILLVEEIHRMREFSLSKGKWWEGRKVAELIEGLNAYAQQQASFERERAESIHSRWRLLADHAEKVLDRIPD</sequence>
<dbReference type="EMBL" id="ML179507">
    <property type="protein sequence ID" value="THU86213.1"/>
    <property type="molecule type" value="Genomic_DNA"/>
</dbReference>
<reference evidence="1 2" key="1">
    <citation type="journal article" date="2019" name="Nat. Ecol. Evol.">
        <title>Megaphylogeny resolves global patterns of mushroom evolution.</title>
        <authorList>
            <person name="Varga T."/>
            <person name="Krizsan K."/>
            <person name="Foldi C."/>
            <person name="Dima B."/>
            <person name="Sanchez-Garcia M."/>
            <person name="Sanchez-Ramirez S."/>
            <person name="Szollosi G.J."/>
            <person name="Szarkandi J.G."/>
            <person name="Papp V."/>
            <person name="Albert L."/>
            <person name="Andreopoulos W."/>
            <person name="Angelini C."/>
            <person name="Antonin V."/>
            <person name="Barry K.W."/>
            <person name="Bougher N.L."/>
            <person name="Buchanan P."/>
            <person name="Buyck B."/>
            <person name="Bense V."/>
            <person name="Catcheside P."/>
            <person name="Chovatia M."/>
            <person name="Cooper J."/>
            <person name="Damon W."/>
            <person name="Desjardin D."/>
            <person name="Finy P."/>
            <person name="Geml J."/>
            <person name="Haridas S."/>
            <person name="Hughes K."/>
            <person name="Justo A."/>
            <person name="Karasinski D."/>
            <person name="Kautmanova I."/>
            <person name="Kiss B."/>
            <person name="Kocsube S."/>
            <person name="Kotiranta H."/>
            <person name="LaButti K.M."/>
            <person name="Lechner B.E."/>
            <person name="Liimatainen K."/>
            <person name="Lipzen A."/>
            <person name="Lukacs Z."/>
            <person name="Mihaltcheva S."/>
            <person name="Morgado L.N."/>
            <person name="Niskanen T."/>
            <person name="Noordeloos M.E."/>
            <person name="Ohm R.A."/>
            <person name="Ortiz-Santana B."/>
            <person name="Ovrebo C."/>
            <person name="Racz N."/>
            <person name="Riley R."/>
            <person name="Savchenko A."/>
            <person name="Shiryaev A."/>
            <person name="Soop K."/>
            <person name="Spirin V."/>
            <person name="Szebenyi C."/>
            <person name="Tomsovsky M."/>
            <person name="Tulloss R.E."/>
            <person name="Uehling J."/>
            <person name="Grigoriev I.V."/>
            <person name="Vagvolgyi C."/>
            <person name="Papp T."/>
            <person name="Martin F.M."/>
            <person name="Miettinen O."/>
            <person name="Hibbett D.S."/>
            <person name="Nagy L.G."/>
        </authorList>
    </citation>
    <scope>NUCLEOTIDE SEQUENCE [LARGE SCALE GENOMIC DNA]</scope>
    <source>
        <strain evidence="1 2">CBS 962.96</strain>
    </source>
</reference>
<feature type="non-terminal residue" evidence="1">
    <location>
        <position position="88"/>
    </location>
</feature>
<protein>
    <submittedName>
        <fullName evidence="1">Uncharacterized protein</fullName>
    </submittedName>
</protein>
<feature type="non-terminal residue" evidence="1">
    <location>
        <position position="1"/>
    </location>
</feature>
<gene>
    <name evidence="1" type="ORF">K435DRAFT_598002</name>
</gene>
<organism evidence="1 2">
    <name type="scientific">Dendrothele bispora (strain CBS 962.96)</name>
    <dbReference type="NCBI Taxonomy" id="1314807"/>
    <lineage>
        <taxon>Eukaryota</taxon>
        <taxon>Fungi</taxon>
        <taxon>Dikarya</taxon>
        <taxon>Basidiomycota</taxon>
        <taxon>Agaricomycotina</taxon>
        <taxon>Agaricomycetes</taxon>
        <taxon>Agaricomycetidae</taxon>
        <taxon>Agaricales</taxon>
        <taxon>Agaricales incertae sedis</taxon>
        <taxon>Dendrothele</taxon>
    </lineage>
</organism>